<evidence type="ECO:0000313" key="2">
    <source>
        <dbReference type="EMBL" id="GAJ23448.1"/>
    </source>
</evidence>
<proteinExistence type="predicted"/>
<feature type="non-terminal residue" evidence="2">
    <location>
        <position position="133"/>
    </location>
</feature>
<feature type="non-terminal residue" evidence="2">
    <location>
        <position position="1"/>
    </location>
</feature>
<evidence type="ECO:0000259" key="1">
    <source>
        <dbReference type="Pfam" id="PF01266"/>
    </source>
</evidence>
<dbReference type="InterPro" id="IPR036188">
    <property type="entry name" value="FAD/NAD-bd_sf"/>
</dbReference>
<dbReference type="SUPFAM" id="SSF51905">
    <property type="entry name" value="FAD/NAD(P)-binding domain"/>
    <property type="match status" value="1"/>
</dbReference>
<accession>X1V137</accession>
<dbReference type="InterPro" id="IPR006076">
    <property type="entry name" value="FAD-dep_OxRdtase"/>
</dbReference>
<dbReference type="EMBL" id="BARW01039900">
    <property type="protein sequence ID" value="GAJ23448.1"/>
    <property type="molecule type" value="Genomic_DNA"/>
</dbReference>
<protein>
    <recommendedName>
        <fullName evidence="1">FAD dependent oxidoreductase domain-containing protein</fullName>
    </recommendedName>
</protein>
<gene>
    <name evidence="2" type="ORF">S12H4_60566</name>
</gene>
<sequence length="133" mass="14612">AYHCAQIIVKNGKVEGVRTSQGDIKTNIVVNASGAWSADVARMAGIKIPTKPFGEEAVVTEPLMPIPYFPLALENYGRQTKSGQILIGEEPLPEQEPGYSTETTLDFLPRISEMLLDLFPTFGHINILRQWAG</sequence>
<comment type="caution">
    <text evidence="2">The sequence shown here is derived from an EMBL/GenBank/DDBJ whole genome shotgun (WGS) entry which is preliminary data.</text>
</comment>
<reference evidence="2" key="1">
    <citation type="journal article" date="2014" name="Front. Microbiol.">
        <title>High frequency of phylogenetically diverse reductive dehalogenase-homologous genes in deep subseafloor sedimentary metagenomes.</title>
        <authorList>
            <person name="Kawai M."/>
            <person name="Futagami T."/>
            <person name="Toyoda A."/>
            <person name="Takaki Y."/>
            <person name="Nishi S."/>
            <person name="Hori S."/>
            <person name="Arai W."/>
            <person name="Tsubouchi T."/>
            <person name="Morono Y."/>
            <person name="Uchiyama I."/>
            <person name="Ito T."/>
            <person name="Fujiyama A."/>
            <person name="Inagaki F."/>
            <person name="Takami H."/>
        </authorList>
    </citation>
    <scope>NUCLEOTIDE SEQUENCE</scope>
    <source>
        <strain evidence="2">Expedition CK06-06</strain>
    </source>
</reference>
<feature type="domain" description="FAD dependent oxidoreductase" evidence="1">
    <location>
        <begin position="9"/>
        <end position="133"/>
    </location>
</feature>
<organism evidence="2">
    <name type="scientific">marine sediment metagenome</name>
    <dbReference type="NCBI Taxonomy" id="412755"/>
    <lineage>
        <taxon>unclassified sequences</taxon>
        <taxon>metagenomes</taxon>
        <taxon>ecological metagenomes</taxon>
    </lineage>
</organism>
<dbReference type="Pfam" id="PF01266">
    <property type="entry name" value="DAO"/>
    <property type="match status" value="1"/>
</dbReference>
<name>X1V137_9ZZZZ</name>
<dbReference type="Gene3D" id="3.30.9.10">
    <property type="entry name" value="D-Amino Acid Oxidase, subunit A, domain 2"/>
    <property type="match status" value="1"/>
</dbReference>
<dbReference type="AlphaFoldDB" id="X1V137"/>
<dbReference type="Gene3D" id="3.50.50.60">
    <property type="entry name" value="FAD/NAD(P)-binding domain"/>
    <property type="match status" value="1"/>
</dbReference>